<dbReference type="AlphaFoldDB" id="A0A9D9HTU4"/>
<dbReference type="Proteomes" id="UP000823641">
    <property type="component" value="Unassembled WGS sequence"/>
</dbReference>
<accession>A0A9D9HTU4</accession>
<dbReference type="Gene3D" id="3.40.50.1820">
    <property type="entry name" value="alpha/beta hydrolase"/>
    <property type="match status" value="1"/>
</dbReference>
<feature type="domain" description="Peptidase S9 prolyl oligopeptidase catalytic" evidence="2">
    <location>
        <begin position="35"/>
        <end position="115"/>
    </location>
</feature>
<proteinExistence type="predicted"/>
<reference evidence="3" key="2">
    <citation type="journal article" date="2021" name="PeerJ">
        <title>Extensive microbial diversity within the chicken gut microbiome revealed by metagenomics and culture.</title>
        <authorList>
            <person name="Gilroy R."/>
            <person name="Ravi A."/>
            <person name="Getino M."/>
            <person name="Pursley I."/>
            <person name="Horton D.L."/>
            <person name="Alikhan N.F."/>
            <person name="Baker D."/>
            <person name="Gharbi K."/>
            <person name="Hall N."/>
            <person name="Watson M."/>
            <person name="Adriaenssens E.M."/>
            <person name="Foster-Nyarko E."/>
            <person name="Jarju S."/>
            <person name="Secka A."/>
            <person name="Antonio M."/>
            <person name="Oren A."/>
            <person name="Chaudhuri R.R."/>
            <person name="La Ragione R."/>
            <person name="Hildebrand F."/>
            <person name="Pallen M.J."/>
        </authorList>
    </citation>
    <scope>NUCLEOTIDE SEQUENCE</scope>
    <source>
        <strain evidence="3">G3-3990</strain>
    </source>
</reference>
<reference evidence="3" key="1">
    <citation type="submission" date="2020-10" db="EMBL/GenBank/DDBJ databases">
        <authorList>
            <person name="Gilroy R."/>
        </authorList>
    </citation>
    <scope>NUCLEOTIDE SEQUENCE</scope>
    <source>
        <strain evidence="3">G3-3990</strain>
    </source>
</reference>
<protein>
    <submittedName>
        <fullName evidence="3">Prolyl oligopeptidase family serine peptidase</fullName>
    </submittedName>
</protein>
<evidence type="ECO:0000313" key="3">
    <source>
        <dbReference type="EMBL" id="MBO8460086.1"/>
    </source>
</evidence>
<dbReference type="PANTHER" id="PTHR48081">
    <property type="entry name" value="AB HYDROLASE SUPERFAMILY PROTEIN C4A8.06C"/>
    <property type="match status" value="1"/>
</dbReference>
<name>A0A9D9HTU4_9BACT</name>
<dbReference type="SUPFAM" id="SSF53474">
    <property type="entry name" value="alpha/beta-Hydrolases"/>
    <property type="match status" value="1"/>
</dbReference>
<dbReference type="EMBL" id="JADIMG010000069">
    <property type="protein sequence ID" value="MBO8460086.1"/>
    <property type="molecule type" value="Genomic_DNA"/>
</dbReference>
<dbReference type="InterPro" id="IPR029058">
    <property type="entry name" value="AB_hydrolase_fold"/>
</dbReference>
<dbReference type="InterPro" id="IPR050300">
    <property type="entry name" value="GDXG_lipolytic_enzyme"/>
</dbReference>
<dbReference type="GO" id="GO:0008236">
    <property type="term" value="F:serine-type peptidase activity"/>
    <property type="evidence" value="ECO:0007669"/>
    <property type="project" value="InterPro"/>
</dbReference>
<dbReference type="Pfam" id="PF00326">
    <property type="entry name" value="Peptidase_S9"/>
    <property type="match status" value="1"/>
</dbReference>
<dbReference type="PANTHER" id="PTHR48081:SF6">
    <property type="entry name" value="PEPTIDASE S9 PROLYL OLIGOPEPTIDASE CATALYTIC DOMAIN-CONTAINING PROTEIN"/>
    <property type="match status" value="1"/>
</dbReference>
<feature type="non-terminal residue" evidence="3">
    <location>
        <position position="1"/>
    </location>
</feature>
<evidence type="ECO:0000256" key="1">
    <source>
        <dbReference type="ARBA" id="ARBA00022801"/>
    </source>
</evidence>
<evidence type="ECO:0000259" key="2">
    <source>
        <dbReference type="Pfam" id="PF00326"/>
    </source>
</evidence>
<sequence>PDFQILFYPVVTMDPTYTHMGSHDNLLGKNPSKELEQKYSNELQVTPETPQAFIMHSSDDGVVPVANSVNYYMALVKNNVPASLHTYPIDEHGWGFRDNFIYKRQWTGELEKWLREINK</sequence>
<organism evidence="3 4">
    <name type="scientific">Candidatus Gallipaludibacter merdavium</name>
    <dbReference type="NCBI Taxonomy" id="2840839"/>
    <lineage>
        <taxon>Bacteria</taxon>
        <taxon>Pseudomonadati</taxon>
        <taxon>Bacteroidota</taxon>
        <taxon>Bacteroidia</taxon>
        <taxon>Bacteroidales</taxon>
        <taxon>Candidatus Gallipaludibacter</taxon>
    </lineage>
</organism>
<gene>
    <name evidence="3" type="ORF">IAA73_07130</name>
</gene>
<dbReference type="GO" id="GO:0006508">
    <property type="term" value="P:proteolysis"/>
    <property type="evidence" value="ECO:0007669"/>
    <property type="project" value="InterPro"/>
</dbReference>
<comment type="caution">
    <text evidence="3">The sequence shown here is derived from an EMBL/GenBank/DDBJ whole genome shotgun (WGS) entry which is preliminary data.</text>
</comment>
<evidence type="ECO:0000313" key="4">
    <source>
        <dbReference type="Proteomes" id="UP000823641"/>
    </source>
</evidence>
<keyword evidence="1" id="KW-0378">Hydrolase</keyword>
<dbReference type="InterPro" id="IPR001375">
    <property type="entry name" value="Peptidase_S9_cat"/>
</dbReference>